<feature type="transmembrane region" description="Helical" evidence="2">
    <location>
        <begin position="44"/>
        <end position="65"/>
    </location>
</feature>
<dbReference type="EMBL" id="CP157390">
    <property type="protein sequence ID" value="XBM48329.1"/>
    <property type="molecule type" value="Genomic_DNA"/>
</dbReference>
<dbReference type="Pfam" id="PF00487">
    <property type="entry name" value="FA_desaturase"/>
    <property type="match status" value="1"/>
</dbReference>
<dbReference type="PIRSF" id="PIRSF015921">
    <property type="entry name" value="FA_sphinglp_des"/>
    <property type="match status" value="1"/>
</dbReference>
<evidence type="ECO:0000313" key="4">
    <source>
        <dbReference type="EMBL" id="XBM48329.1"/>
    </source>
</evidence>
<dbReference type="GO" id="GO:0008610">
    <property type="term" value="P:lipid biosynthetic process"/>
    <property type="evidence" value="ECO:0007669"/>
    <property type="project" value="UniProtKB-ARBA"/>
</dbReference>
<reference evidence="4" key="1">
    <citation type="submission" date="2024-05" db="EMBL/GenBank/DDBJ databases">
        <title>The Natural Products Discovery Center: Release of the First 8490 Sequenced Strains for Exploring Actinobacteria Biosynthetic Diversity.</title>
        <authorList>
            <person name="Kalkreuter E."/>
            <person name="Kautsar S.A."/>
            <person name="Yang D."/>
            <person name="Bader C.D."/>
            <person name="Teijaro C.N."/>
            <person name="Fluegel L."/>
            <person name="Davis C.M."/>
            <person name="Simpson J.R."/>
            <person name="Lauterbach L."/>
            <person name="Steele A.D."/>
            <person name="Gui C."/>
            <person name="Meng S."/>
            <person name="Li G."/>
            <person name="Viehrig K."/>
            <person name="Ye F."/>
            <person name="Su P."/>
            <person name="Kiefer A.F."/>
            <person name="Nichols A."/>
            <person name="Cepeda A.J."/>
            <person name="Yan W."/>
            <person name="Fan B."/>
            <person name="Jiang Y."/>
            <person name="Adhikari A."/>
            <person name="Zheng C.-J."/>
            <person name="Schuster L."/>
            <person name="Cowan T.M."/>
            <person name="Smanski M.J."/>
            <person name="Chevrette M.G."/>
            <person name="de Carvalho L.P.S."/>
            <person name="Shen B."/>
        </authorList>
    </citation>
    <scope>NUCLEOTIDE SEQUENCE</scope>
    <source>
        <strain evidence="4">NPDC080035</strain>
    </source>
</reference>
<keyword evidence="2" id="KW-0812">Transmembrane</keyword>
<dbReference type="PANTHER" id="PTHR19353">
    <property type="entry name" value="FATTY ACID DESATURASE 2"/>
    <property type="match status" value="1"/>
</dbReference>
<organism evidence="4">
    <name type="scientific">Leifsonia sp. NPDC080035</name>
    <dbReference type="NCBI Taxonomy" id="3143936"/>
    <lineage>
        <taxon>Bacteria</taxon>
        <taxon>Bacillati</taxon>
        <taxon>Actinomycetota</taxon>
        <taxon>Actinomycetes</taxon>
        <taxon>Micrococcales</taxon>
        <taxon>Microbacteriaceae</taxon>
        <taxon>Leifsonia</taxon>
    </lineage>
</organism>
<dbReference type="AlphaFoldDB" id="A0AAU7GCU2"/>
<name>A0AAU7GCU2_9MICO</name>
<dbReference type="RefSeq" id="WP_348788280.1">
    <property type="nucleotide sequence ID" value="NZ_CP157390.1"/>
</dbReference>
<protein>
    <submittedName>
        <fullName evidence="4">Acyl-CoA desaturase</fullName>
        <ecNumber evidence="4">1.14.19.-</ecNumber>
    </submittedName>
</protein>
<feature type="transmembrane region" description="Helical" evidence="2">
    <location>
        <begin position="71"/>
        <end position="89"/>
    </location>
</feature>
<evidence type="ECO:0000256" key="1">
    <source>
        <dbReference type="SAM" id="MobiDB-lite"/>
    </source>
</evidence>
<gene>
    <name evidence="4" type="ORF">AAME72_00375</name>
</gene>
<accession>A0AAU7GCU2</accession>
<feature type="transmembrane region" description="Helical" evidence="2">
    <location>
        <begin position="207"/>
        <end position="225"/>
    </location>
</feature>
<dbReference type="PANTHER" id="PTHR19353:SF19">
    <property type="entry name" value="DELTA(5) FATTY ACID DESATURASE C-RELATED"/>
    <property type="match status" value="1"/>
</dbReference>
<dbReference type="CDD" id="cd03506">
    <property type="entry name" value="Delta6-FADS-like"/>
    <property type="match status" value="1"/>
</dbReference>
<dbReference type="GO" id="GO:0016717">
    <property type="term" value="F:oxidoreductase activity, acting on paired donors, with oxidation of a pair of donors resulting in the reduction of molecular oxygen to two molecules of water"/>
    <property type="evidence" value="ECO:0007669"/>
    <property type="project" value="TreeGrafter"/>
</dbReference>
<keyword evidence="2" id="KW-1133">Transmembrane helix</keyword>
<dbReference type="EC" id="1.14.19.-" evidence="4"/>
<keyword evidence="4" id="KW-0560">Oxidoreductase</keyword>
<sequence length="364" mass="40396">MTATILGPVRRTKPRTEGRPPVTSTYNELLARVRGEGLLERRRGFYITVFCLLTAGLGGAITGFILLGDSWFQLLIAAALGLIFTQFAFLGHEASHRQVFASGPVNDRAGRLIATWLVGMSYQWWMTKHTRHHANPNTIGKDPDIAVDTISFTEEDAAKRTGLLAAITRRQGYLFFPLLLLEGVNLHVTSIRSLLSPAPVDHRARELVAIGLRLSVYLAIVFLMLPTGMAFAFLGVQLAVFGVYMGASFAPNHKGMPQLPAGARVDFLNKQVLTSRNIRGGWTMSALMGGLNHQIEHHLFPSMPRPHLRRARMLVREHCAAHDIPYTETGLVNSYRIVIRYLNRVGLAARDPFDCPAAQQLRRA</sequence>
<proteinExistence type="predicted"/>
<keyword evidence="2" id="KW-0472">Membrane</keyword>
<dbReference type="InterPro" id="IPR005804">
    <property type="entry name" value="FA_desaturase_dom"/>
</dbReference>
<evidence type="ECO:0000259" key="3">
    <source>
        <dbReference type="Pfam" id="PF00487"/>
    </source>
</evidence>
<feature type="domain" description="Fatty acid desaturase" evidence="3">
    <location>
        <begin position="70"/>
        <end position="329"/>
    </location>
</feature>
<dbReference type="GO" id="GO:0016020">
    <property type="term" value="C:membrane"/>
    <property type="evidence" value="ECO:0007669"/>
    <property type="project" value="TreeGrafter"/>
</dbReference>
<dbReference type="InterPro" id="IPR012171">
    <property type="entry name" value="Fatty_acid_desaturase"/>
</dbReference>
<evidence type="ECO:0000256" key="2">
    <source>
        <dbReference type="SAM" id="Phobius"/>
    </source>
</evidence>
<feature type="region of interest" description="Disordered" evidence="1">
    <location>
        <begin position="1"/>
        <end position="21"/>
    </location>
</feature>